<keyword evidence="2" id="KW-0472">Membrane</keyword>
<dbReference type="NCBIfam" id="TIGR01845">
    <property type="entry name" value="outer_NodT"/>
    <property type="match status" value="1"/>
</dbReference>
<dbReference type="EMBL" id="JAVIDL010000023">
    <property type="protein sequence ID" value="MDQ8936397.1"/>
    <property type="molecule type" value="Genomic_DNA"/>
</dbReference>
<comment type="subcellular location">
    <subcellularLocation>
        <location evidence="2">Cell outer membrane</location>
        <topology evidence="2">Lipid-anchor</topology>
    </subcellularLocation>
</comment>
<dbReference type="InterPro" id="IPR003423">
    <property type="entry name" value="OMP_efflux"/>
</dbReference>
<name>A0AAW8JA37_9GAMM</name>
<keyword evidence="2" id="KW-0564">Palmitate</keyword>
<comment type="similarity">
    <text evidence="1 2">Belongs to the outer membrane factor (OMF) (TC 1.B.17) family.</text>
</comment>
<dbReference type="Proteomes" id="UP001243844">
    <property type="component" value="Unassembled WGS sequence"/>
</dbReference>
<dbReference type="PROSITE" id="PS51257">
    <property type="entry name" value="PROKAR_LIPOPROTEIN"/>
    <property type="match status" value="1"/>
</dbReference>
<dbReference type="Gene3D" id="1.20.1600.10">
    <property type="entry name" value="Outer membrane efflux proteins (OEP)"/>
    <property type="match status" value="1"/>
</dbReference>
<dbReference type="Gene3D" id="2.20.200.10">
    <property type="entry name" value="Outer membrane efflux proteins (OEP)"/>
    <property type="match status" value="1"/>
</dbReference>
<evidence type="ECO:0000256" key="2">
    <source>
        <dbReference type="RuleBase" id="RU362097"/>
    </source>
</evidence>
<evidence type="ECO:0000313" key="4">
    <source>
        <dbReference type="Proteomes" id="UP001243844"/>
    </source>
</evidence>
<dbReference type="PANTHER" id="PTHR30203:SF32">
    <property type="entry name" value="CATION EFFLUX SYSTEM PROTEIN CUSC"/>
    <property type="match status" value="1"/>
</dbReference>
<keyword evidence="2" id="KW-1134">Transmembrane beta strand</keyword>
<organism evidence="3 4">
    <name type="scientific">Acinetobacter rudis</name>
    <dbReference type="NCBI Taxonomy" id="632955"/>
    <lineage>
        <taxon>Bacteria</taxon>
        <taxon>Pseudomonadati</taxon>
        <taxon>Pseudomonadota</taxon>
        <taxon>Gammaproteobacteria</taxon>
        <taxon>Moraxellales</taxon>
        <taxon>Moraxellaceae</taxon>
        <taxon>Acinetobacter</taxon>
    </lineage>
</organism>
<dbReference type="InterPro" id="IPR010131">
    <property type="entry name" value="MdtP/NodT-like"/>
</dbReference>
<dbReference type="PANTHER" id="PTHR30203">
    <property type="entry name" value="OUTER MEMBRANE CATION EFFLUX PROTEIN"/>
    <property type="match status" value="1"/>
</dbReference>
<keyword evidence="2" id="KW-0732">Signal</keyword>
<proteinExistence type="inferred from homology"/>
<dbReference type="GO" id="GO:0009279">
    <property type="term" value="C:cell outer membrane"/>
    <property type="evidence" value="ECO:0007669"/>
    <property type="project" value="UniProtKB-SubCell"/>
</dbReference>
<gene>
    <name evidence="3" type="ORF">RFH47_11780</name>
</gene>
<feature type="signal peptide" evidence="2">
    <location>
        <begin position="1"/>
        <end position="25"/>
    </location>
</feature>
<dbReference type="GO" id="GO:0015562">
    <property type="term" value="F:efflux transmembrane transporter activity"/>
    <property type="evidence" value="ECO:0007669"/>
    <property type="project" value="InterPro"/>
</dbReference>
<comment type="caution">
    <text evidence="3">The sequence shown here is derived from an EMBL/GenBank/DDBJ whole genome shotgun (WGS) entry which is preliminary data.</text>
</comment>
<feature type="chain" id="PRO_5043088546" evidence="2">
    <location>
        <begin position="26"/>
        <end position="476"/>
    </location>
</feature>
<dbReference type="AlphaFoldDB" id="A0AAW8JA37"/>
<keyword evidence="2" id="KW-0812">Transmembrane</keyword>
<dbReference type="Pfam" id="PF02321">
    <property type="entry name" value="OEP"/>
    <property type="match status" value="2"/>
</dbReference>
<dbReference type="SUPFAM" id="SSF56954">
    <property type="entry name" value="Outer membrane efflux proteins (OEP)"/>
    <property type="match status" value="1"/>
</dbReference>
<evidence type="ECO:0000256" key="1">
    <source>
        <dbReference type="ARBA" id="ARBA00007613"/>
    </source>
</evidence>
<protein>
    <submittedName>
        <fullName evidence="3">Efflux transporter outer membrane subunit</fullName>
    </submittedName>
</protein>
<accession>A0AAW8JA37</accession>
<reference evidence="3" key="1">
    <citation type="submission" date="2023-08" db="EMBL/GenBank/DDBJ databases">
        <title>Emergence of clinically-relevant ST2 carbapenem-resistant Acinetobacter baumannii strains in hospital sewages in Zhejiang, East of China.</title>
        <authorList>
            <person name="Kaichao C."/>
            <person name="Zhang R."/>
        </authorList>
    </citation>
    <scope>NUCLEOTIDE SEQUENCE</scope>
    <source>
        <strain evidence="3">M-RB-37</strain>
    </source>
</reference>
<keyword evidence="2" id="KW-0449">Lipoprotein</keyword>
<dbReference type="RefSeq" id="WP_308981711.1">
    <property type="nucleotide sequence ID" value="NZ_JAVIDL010000023.1"/>
</dbReference>
<sequence length="476" mass="51950">MQRHFKPLLSIALLSQLLIGCSAMVKTPYQAPAVSVPSEFANRNEQGLQSSAYADQWWTLFQDQQLNQLVQRVIERNADLAIAGINLQQAWLQAGLATDKQGIRIGNASVGLGHQFELDGSGHRDTGINIGYPQLSYEIDLFGKLANQTEAAKWAAVATEADLQATAQTLIATTATLYWQLGYYHESDATARQSLATTEKLYQLVNNQYKNGAVSGLDLAQAAQAVQSQKANLSQIQQKLVQTRTALAALLQIPVQQLNIQEPQRLPQATLPVIAAGLPAEILARRPDLRAAELRLKQALSNKDAVKASYYPSISLTGTLSTGVGIGSSTSLTNVLKNPVATLGADLTLPFLQYNDMKKNINISKLDYEKAIVQYRKTLYQAFADTENALSAQNQLAIQVAAQQRNLDLAIKTEYLTEVRYKNGAIPLKNLLDAQTTTRNARLSLVELKQSQYSAYVTLMQALGGSPITQLPKAVS</sequence>
<evidence type="ECO:0000313" key="3">
    <source>
        <dbReference type="EMBL" id="MDQ8936397.1"/>
    </source>
</evidence>